<dbReference type="Proteomes" id="UP000000457">
    <property type="component" value="Segment"/>
</dbReference>
<name>K4F7B2_9CAUD</name>
<dbReference type="RefSeq" id="YP_006987613.1">
    <property type="nucleotide sequence ID" value="NC_019401.1"/>
</dbReference>
<dbReference type="KEGG" id="vg:13994249"/>
<accession>K4F7B2</accession>
<protein>
    <submittedName>
        <fullName evidence="1">Uncharacterized protein</fullName>
    </submittedName>
</protein>
<evidence type="ECO:0000313" key="2">
    <source>
        <dbReference type="Proteomes" id="UP000000457"/>
    </source>
</evidence>
<gene>
    <name evidence="1" type="ORF">GAP32_499</name>
</gene>
<organism evidence="1 2">
    <name type="scientific">Cronobacter phage vB_CsaM_GAP32</name>
    <dbReference type="NCBI Taxonomy" id="1141136"/>
    <lineage>
        <taxon>Viruses</taxon>
        <taxon>Duplodnaviria</taxon>
        <taxon>Heunggongvirae</taxon>
        <taxon>Uroviricota</taxon>
        <taxon>Caudoviricetes</taxon>
        <taxon>Mimasvirus</taxon>
        <taxon>Mimasvirus GAP32</taxon>
    </lineage>
</organism>
<keyword evidence="2" id="KW-1185">Reference proteome</keyword>
<dbReference type="EMBL" id="JN882285">
    <property type="protein sequence ID" value="AFC21958.1"/>
    <property type="molecule type" value="Genomic_DNA"/>
</dbReference>
<evidence type="ECO:0000313" key="1">
    <source>
        <dbReference type="EMBL" id="AFC21958.1"/>
    </source>
</evidence>
<reference evidence="1 2" key="1">
    <citation type="journal article" date="2014" name="Virology">
        <title>Supersize me: Cronobacter sakazakii phage GAP32.</title>
        <authorList>
            <person name="Abbasifar R."/>
            <person name="Griffiths M.W."/>
            <person name="Sabour P.M."/>
            <person name="Ackermann H.-W."/>
            <person name="Vandersteegen K."/>
            <person name="Lavigne R."/>
            <person name="Noben J.-P."/>
            <person name="Villa A.A."/>
            <person name="Abbasifar A."/>
            <person name="Nash J.H.E."/>
            <person name="Kropinski A.M."/>
        </authorList>
    </citation>
    <scope>NUCLEOTIDE SEQUENCE [LARGE SCALE GENOMIC DNA]</scope>
    <source>
        <strain evidence="1">GAP-32</strain>
    </source>
</reference>
<sequence length="61" mass="7248">MISQYMVDRLKEKGFHIISHDDSEVVVKGTRKSINERDWTAEDDVPLYSDREIRRFLEVHG</sequence>
<dbReference type="GeneID" id="13994249"/>
<proteinExistence type="predicted"/>